<keyword evidence="1" id="KW-0812">Transmembrane</keyword>
<feature type="transmembrane region" description="Helical" evidence="1">
    <location>
        <begin position="16"/>
        <end position="38"/>
    </location>
</feature>
<proteinExistence type="predicted"/>
<keyword evidence="1" id="KW-1133">Transmembrane helix</keyword>
<feature type="transmembrane region" description="Helical" evidence="1">
    <location>
        <begin position="44"/>
        <end position="63"/>
    </location>
</feature>
<feature type="transmembrane region" description="Helical" evidence="1">
    <location>
        <begin position="75"/>
        <end position="100"/>
    </location>
</feature>
<organism evidence="2 3">
    <name type="scientific">Solirubrobacter ginsenosidimutans</name>
    <dbReference type="NCBI Taxonomy" id="490573"/>
    <lineage>
        <taxon>Bacteria</taxon>
        <taxon>Bacillati</taxon>
        <taxon>Actinomycetota</taxon>
        <taxon>Thermoleophilia</taxon>
        <taxon>Solirubrobacterales</taxon>
        <taxon>Solirubrobacteraceae</taxon>
        <taxon>Solirubrobacter</taxon>
    </lineage>
</organism>
<keyword evidence="1" id="KW-0472">Membrane</keyword>
<comment type="caution">
    <text evidence="2">The sequence shown here is derived from an EMBL/GenBank/DDBJ whole genome shotgun (WGS) entry which is preliminary data.</text>
</comment>
<accession>A0A9X3N4F7</accession>
<dbReference type="AlphaFoldDB" id="A0A9X3N4F7"/>
<dbReference type="Proteomes" id="UP001149140">
    <property type="component" value="Unassembled WGS sequence"/>
</dbReference>
<evidence type="ECO:0000313" key="2">
    <source>
        <dbReference type="EMBL" id="MDA0167081.1"/>
    </source>
</evidence>
<sequence>MSTPDAATLRSADPKVVVGAFGTLSLATITLLTVFTVVEWTAAQTALLTAEVAAVGALFAAALAHLKKGTAKEHVALAATFTASVSATLALGSGFAWWSLTEAQTGALLGIVTAVIGVASGLFARGKVEAPTTARVK</sequence>
<name>A0A9X3N4F7_9ACTN</name>
<keyword evidence="3" id="KW-1185">Reference proteome</keyword>
<protein>
    <submittedName>
        <fullName evidence="2">Uncharacterized protein</fullName>
    </submittedName>
</protein>
<dbReference type="EMBL" id="JAPDOD010000087">
    <property type="protein sequence ID" value="MDA0167081.1"/>
    <property type="molecule type" value="Genomic_DNA"/>
</dbReference>
<feature type="transmembrane region" description="Helical" evidence="1">
    <location>
        <begin position="106"/>
        <end position="124"/>
    </location>
</feature>
<evidence type="ECO:0000256" key="1">
    <source>
        <dbReference type="SAM" id="Phobius"/>
    </source>
</evidence>
<dbReference type="RefSeq" id="WP_270046333.1">
    <property type="nucleotide sequence ID" value="NZ_JAPDOD010000087.1"/>
</dbReference>
<gene>
    <name evidence="2" type="ORF">OM076_42870</name>
</gene>
<evidence type="ECO:0000313" key="3">
    <source>
        <dbReference type="Proteomes" id="UP001149140"/>
    </source>
</evidence>
<reference evidence="2" key="1">
    <citation type="submission" date="2022-10" db="EMBL/GenBank/DDBJ databases">
        <title>The WGS of Solirubrobacter ginsenosidimutans DSM 21036.</title>
        <authorList>
            <person name="Jiang Z."/>
        </authorList>
    </citation>
    <scope>NUCLEOTIDE SEQUENCE</scope>
    <source>
        <strain evidence="2">DSM 21036</strain>
    </source>
</reference>